<evidence type="ECO:0008006" key="3">
    <source>
        <dbReference type="Google" id="ProtNLM"/>
    </source>
</evidence>
<name>A0A3A4B2T7_9ACTN</name>
<evidence type="ECO:0000313" key="1">
    <source>
        <dbReference type="EMBL" id="RJL36035.1"/>
    </source>
</evidence>
<reference evidence="1 2" key="1">
    <citation type="submission" date="2018-09" db="EMBL/GenBank/DDBJ databases">
        <title>YIM 75507 draft genome.</title>
        <authorList>
            <person name="Tang S."/>
            <person name="Feng Y."/>
        </authorList>
    </citation>
    <scope>NUCLEOTIDE SEQUENCE [LARGE SCALE GENOMIC DNA]</scope>
    <source>
        <strain evidence="1 2">YIM 75507</strain>
    </source>
</reference>
<dbReference type="InterPro" id="IPR008551">
    <property type="entry name" value="TANGO2"/>
</dbReference>
<accession>A0A3A4B2T7</accession>
<dbReference type="PANTHER" id="PTHR17985:SF8">
    <property type="entry name" value="TRANSPORT AND GOLGI ORGANIZATION PROTEIN 2 HOMOLOG"/>
    <property type="match status" value="1"/>
</dbReference>
<organism evidence="1 2">
    <name type="scientific">Bailinhaonella thermotolerans</name>
    <dbReference type="NCBI Taxonomy" id="1070861"/>
    <lineage>
        <taxon>Bacteria</taxon>
        <taxon>Bacillati</taxon>
        <taxon>Actinomycetota</taxon>
        <taxon>Actinomycetes</taxon>
        <taxon>Streptosporangiales</taxon>
        <taxon>Streptosporangiaceae</taxon>
        <taxon>Bailinhaonella</taxon>
    </lineage>
</organism>
<dbReference type="OrthoDB" id="4380123at2"/>
<dbReference type="PANTHER" id="PTHR17985">
    <property type="entry name" value="SER/THR-RICH PROTEIN T10 IN DGCR REGION"/>
    <property type="match status" value="1"/>
</dbReference>
<evidence type="ECO:0000313" key="2">
    <source>
        <dbReference type="Proteomes" id="UP000265768"/>
    </source>
</evidence>
<gene>
    <name evidence="1" type="ORF">D5H75_04560</name>
</gene>
<dbReference type="Proteomes" id="UP000265768">
    <property type="component" value="Unassembled WGS sequence"/>
</dbReference>
<proteinExistence type="predicted"/>
<sequence length="234" mass="25265">MCTVVVSWAPGAPTLLLGVRDEVADRPWEGPGAHWPQWPGLLGGRDLLAGGTWLAVDPRLPRAAALLNGVGPLAPGSVRRSRGELPLRVAATGVLDGDLSVYDPFHLVLAEPSGLRMWHWDGVRLTRSAPPPGVHMIVNSGWERGTDNPRVAHFLPRFAAEPERKAWREIATGGDRPAPEDPRALIVRAELPDGRAWGSSSVSLLELGGDGLAYEFSDLSAWRPVEIDPEPFPT</sequence>
<keyword evidence="2" id="KW-1185">Reference proteome</keyword>
<dbReference type="RefSeq" id="WP_119925009.1">
    <property type="nucleotide sequence ID" value="NZ_QZEY01000001.1"/>
</dbReference>
<dbReference type="AlphaFoldDB" id="A0A3A4B2T7"/>
<comment type="caution">
    <text evidence="1">The sequence shown here is derived from an EMBL/GenBank/DDBJ whole genome shotgun (WGS) entry which is preliminary data.</text>
</comment>
<dbReference type="EMBL" id="QZEY01000001">
    <property type="protein sequence ID" value="RJL36035.1"/>
    <property type="molecule type" value="Genomic_DNA"/>
</dbReference>
<dbReference type="Pfam" id="PF05742">
    <property type="entry name" value="TANGO2"/>
    <property type="match status" value="1"/>
</dbReference>
<protein>
    <recommendedName>
        <fullName evidence="3">NRDE family protein</fullName>
    </recommendedName>
</protein>